<protein>
    <submittedName>
        <fullName evidence="3">Uncharacterized protein</fullName>
    </submittedName>
</protein>
<keyword evidence="2" id="KW-1133">Transmembrane helix</keyword>
<evidence type="ECO:0000313" key="4">
    <source>
        <dbReference type="Proteomes" id="UP000092666"/>
    </source>
</evidence>
<feature type="compositionally biased region" description="Basic and acidic residues" evidence="1">
    <location>
        <begin position="241"/>
        <end position="253"/>
    </location>
</feature>
<accession>A0A1B9GY48</accession>
<feature type="compositionally biased region" description="Gly residues" evidence="1">
    <location>
        <begin position="147"/>
        <end position="157"/>
    </location>
</feature>
<dbReference type="OrthoDB" id="2576311at2759"/>
<feature type="compositionally biased region" description="Low complexity" evidence="1">
    <location>
        <begin position="387"/>
        <end position="400"/>
    </location>
</feature>
<sequence length="560" mass="58239">MLPLTVPLHRGIGFLAPHGDLDIAKSFSASPSSTSSQSTTLSRSFSPSPTASFASTSSADPASGSSSPTSSSTSSSPMTTTNVQDEDTSSGGTTKWAPIIGGLVGGVALLVLLFLIWRWYITRHSPSSSSSKKNKKKRIPYPYPSIEGGGSAPGPGGKSFLDMVAGSNSSLVERDKARDMELKRRTAELMSDPSAFAEPRTAPPVPFGTSSRSAMGLTPLSSQRTEFSPTVIAKNKNAEIRKKGKSKDAEDIRGYTTTTQRLAERPVSLTSTDIALATASKNRDHNALAPHPIPPSKAYLNDPRGTADSIDFSAPPSGSRRSSALSGLSARSESSMSGGILSPQDFKGDENASRGKAKPTKSTKTRLSAIPPAAARKYFSSRLSVKNSGQSQGQGSGQNQIPSMDFSVAPATPESVHTGHDNGNVASVSRDISTRSTNTAGHGRAGNRDSENTLPSLYEPQTGALTYRASGNTMFSADMSDYSAHYPGTQTLYGRITGAGGAGGRDSFGVFGGDGGNGAGSSEVIGAALGSGRKGRESLWDKPWDGGADDDSDISPKTKK</sequence>
<proteinExistence type="predicted"/>
<feature type="region of interest" description="Disordered" evidence="1">
    <location>
        <begin position="195"/>
        <end position="223"/>
    </location>
</feature>
<feature type="region of interest" description="Disordered" evidence="1">
    <location>
        <begin position="528"/>
        <end position="560"/>
    </location>
</feature>
<dbReference type="AlphaFoldDB" id="A0A1B9GY48"/>
<evidence type="ECO:0000256" key="1">
    <source>
        <dbReference type="SAM" id="MobiDB-lite"/>
    </source>
</evidence>
<keyword evidence="4" id="KW-1185">Reference proteome</keyword>
<feature type="compositionally biased region" description="Polar residues" evidence="1">
    <location>
        <begin position="424"/>
        <end position="440"/>
    </location>
</feature>
<dbReference type="Proteomes" id="UP000092666">
    <property type="component" value="Unassembled WGS sequence"/>
</dbReference>
<feature type="region of interest" description="Disordered" evidence="1">
    <location>
        <begin position="125"/>
        <end position="163"/>
    </location>
</feature>
<feature type="compositionally biased region" description="Basic residues" evidence="1">
    <location>
        <begin position="355"/>
        <end position="364"/>
    </location>
</feature>
<keyword evidence="2" id="KW-0472">Membrane</keyword>
<feature type="region of interest" description="Disordered" evidence="1">
    <location>
        <begin position="278"/>
        <end position="457"/>
    </location>
</feature>
<feature type="compositionally biased region" description="Low complexity" evidence="1">
    <location>
        <begin position="313"/>
        <end position="338"/>
    </location>
</feature>
<reference evidence="3 4" key="1">
    <citation type="submission" date="2013-07" db="EMBL/GenBank/DDBJ databases">
        <title>The Genome Sequence of Cryptococcus heveanensis BCC8398.</title>
        <authorList>
            <consortium name="The Broad Institute Genome Sequencing Platform"/>
            <person name="Cuomo C."/>
            <person name="Litvintseva A."/>
            <person name="Chen Y."/>
            <person name="Heitman J."/>
            <person name="Sun S."/>
            <person name="Springer D."/>
            <person name="Dromer F."/>
            <person name="Young S.K."/>
            <person name="Zeng Q."/>
            <person name="Gargeya S."/>
            <person name="Fitzgerald M."/>
            <person name="Abouelleil A."/>
            <person name="Alvarado L."/>
            <person name="Berlin A.M."/>
            <person name="Chapman S.B."/>
            <person name="Dewar J."/>
            <person name="Goldberg J."/>
            <person name="Griggs A."/>
            <person name="Gujja S."/>
            <person name="Hansen M."/>
            <person name="Howarth C."/>
            <person name="Imamovic A."/>
            <person name="Larimer J."/>
            <person name="McCowan C."/>
            <person name="Murphy C."/>
            <person name="Pearson M."/>
            <person name="Priest M."/>
            <person name="Roberts A."/>
            <person name="Saif S."/>
            <person name="Shea T."/>
            <person name="Sykes S."/>
            <person name="Wortman J."/>
            <person name="Nusbaum C."/>
            <person name="Birren B."/>
        </authorList>
    </citation>
    <scope>NUCLEOTIDE SEQUENCE [LARGE SCALE GENOMIC DNA]</scope>
    <source>
        <strain evidence="3 4">BCC8398</strain>
    </source>
</reference>
<dbReference type="STRING" id="1296120.A0A1B9GY48"/>
<keyword evidence="2" id="KW-0812">Transmembrane</keyword>
<gene>
    <name evidence="3" type="ORF">I316_02456</name>
</gene>
<feature type="transmembrane region" description="Helical" evidence="2">
    <location>
        <begin position="99"/>
        <end position="120"/>
    </location>
</feature>
<evidence type="ECO:0000313" key="3">
    <source>
        <dbReference type="EMBL" id="OCF35961.1"/>
    </source>
</evidence>
<feature type="region of interest" description="Disordered" evidence="1">
    <location>
        <begin position="26"/>
        <end position="92"/>
    </location>
</feature>
<name>A0A1B9GY48_9TREE</name>
<feature type="compositionally biased region" description="Low complexity" evidence="1">
    <location>
        <begin position="26"/>
        <end position="81"/>
    </location>
</feature>
<feature type="region of interest" description="Disordered" evidence="1">
    <location>
        <begin position="241"/>
        <end position="266"/>
    </location>
</feature>
<dbReference type="EMBL" id="KI669497">
    <property type="protein sequence ID" value="OCF35961.1"/>
    <property type="molecule type" value="Genomic_DNA"/>
</dbReference>
<reference evidence="4" key="2">
    <citation type="submission" date="2013-12" db="EMBL/GenBank/DDBJ databases">
        <title>Evolution of pathogenesis and genome organization in the Tremellales.</title>
        <authorList>
            <person name="Cuomo C."/>
            <person name="Litvintseva A."/>
            <person name="Heitman J."/>
            <person name="Chen Y."/>
            <person name="Sun S."/>
            <person name="Springer D."/>
            <person name="Dromer F."/>
            <person name="Young S."/>
            <person name="Zeng Q."/>
            <person name="Chapman S."/>
            <person name="Gujja S."/>
            <person name="Saif S."/>
            <person name="Birren B."/>
        </authorList>
    </citation>
    <scope>NUCLEOTIDE SEQUENCE [LARGE SCALE GENOMIC DNA]</scope>
    <source>
        <strain evidence="4">BCC8398</strain>
    </source>
</reference>
<organism evidence="3 4">
    <name type="scientific">Kwoniella heveanensis BCC8398</name>
    <dbReference type="NCBI Taxonomy" id="1296120"/>
    <lineage>
        <taxon>Eukaryota</taxon>
        <taxon>Fungi</taxon>
        <taxon>Dikarya</taxon>
        <taxon>Basidiomycota</taxon>
        <taxon>Agaricomycotina</taxon>
        <taxon>Tremellomycetes</taxon>
        <taxon>Tremellales</taxon>
        <taxon>Cryptococcaceae</taxon>
        <taxon>Kwoniella</taxon>
    </lineage>
</organism>
<feature type="compositionally biased region" description="Basic and acidic residues" evidence="1">
    <location>
        <begin position="534"/>
        <end position="544"/>
    </location>
</feature>
<evidence type="ECO:0000256" key="2">
    <source>
        <dbReference type="SAM" id="Phobius"/>
    </source>
</evidence>
<feature type="compositionally biased region" description="Polar residues" evidence="1">
    <location>
        <begin position="208"/>
        <end position="223"/>
    </location>
</feature>